<protein>
    <recommendedName>
        <fullName evidence="11">C3HC-type domain-containing protein</fullName>
    </recommendedName>
</protein>
<evidence type="ECO:0008006" key="11">
    <source>
        <dbReference type="Google" id="ProtNLM"/>
    </source>
</evidence>
<keyword evidence="10" id="KW-1185">Reference proteome</keyword>
<comment type="caution">
    <text evidence="9">The sequence shown here is derived from an EMBL/GenBank/DDBJ whole genome shotgun (WGS) entry which is preliminary data.</text>
</comment>
<accession>D3BBQ3</accession>
<dbReference type="PANTHER" id="PTHR15835:SF6">
    <property type="entry name" value="ZINC FINGER C3HC-TYPE PROTEIN 1"/>
    <property type="match status" value="1"/>
</dbReference>
<evidence type="ECO:0000313" key="10">
    <source>
        <dbReference type="Proteomes" id="UP000001396"/>
    </source>
</evidence>
<dbReference type="InterPro" id="IPR012935">
    <property type="entry name" value="NuBaID_N"/>
</dbReference>
<dbReference type="GeneID" id="31361406"/>
<dbReference type="OMA" id="EWCPWIS"/>
<feature type="compositionally biased region" description="Polar residues" evidence="6">
    <location>
        <begin position="360"/>
        <end position="380"/>
    </location>
</feature>
<dbReference type="Proteomes" id="UP000001396">
    <property type="component" value="Unassembled WGS sequence"/>
</dbReference>
<keyword evidence="3" id="KW-0863">Zinc-finger</keyword>
<proteinExistence type="predicted"/>
<evidence type="ECO:0000256" key="6">
    <source>
        <dbReference type="SAM" id="MobiDB-lite"/>
    </source>
</evidence>
<evidence type="ECO:0000259" key="8">
    <source>
        <dbReference type="Pfam" id="PF08600"/>
    </source>
</evidence>
<name>D3BBQ3_HETP5</name>
<feature type="domain" description="NuBaID C-terminal" evidence="8">
    <location>
        <begin position="173"/>
        <end position="233"/>
    </location>
</feature>
<evidence type="ECO:0000256" key="3">
    <source>
        <dbReference type="ARBA" id="ARBA00022771"/>
    </source>
</evidence>
<feature type="region of interest" description="Disordered" evidence="6">
    <location>
        <begin position="32"/>
        <end position="51"/>
    </location>
</feature>
<dbReference type="InterPro" id="IPR013909">
    <property type="entry name" value="NuBaID_C"/>
</dbReference>
<gene>
    <name evidence="9" type="ORF">PPL_05922</name>
</gene>
<dbReference type="InParanoid" id="D3BBQ3"/>
<keyword evidence="4" id="KW-0862">Zinc</keyword>
<evidence type="ECO:0000256" key="1">
    <source>
        <dbReference type="ARBA" id="ARBA00004123"/>
    </source>
</evidence>
<evidence type="ECO:0000259" key="7">
    <source>
        <dbReference type="Pfam" id="PF07967"/>
    </source>
</evidence>
<evidence type="ECO:0000256" key="2">
    <source>
        <dbReference type="ARBA" id="ARBA00022723"/>
    </source>
</evidence>
<feature type="domain" description="C3HC-type" evidence="7">
    <location>
        <begin position="70"/>
        <end position="126"/>
    </location>
</feature>
<reference evidence="9 10" key="1">
    <citation type="journal article" date="2011" name="Genome Res.">
        <title>Phylogeny-wide analysis of social amoeba genomes highlights ancient origins for complex intercellular communication.</title>
        <authorList>
            <person name="Heidel A.J."/>
            <person name="Lawal H.M."/>
            <person name="Felder M."/>
            <person name="Schilde C."/>
            <person name="Helps N.R."/>
            <person name="Tunggal B."/>
            <person name="Rivero F."/>
            <person name="John U."/>
            <person name="Schleicher M."/>
            <person name="Eichinger L."/>
            <person name="Platzer M."/>
            <person name="Noegel A.A."/>
            <person name="Schaap P."/>
            <person name="Gloeckner G."/>
        </authorList>
    </citation>
    <scope>NUCLEOTIDE SEQUENCE [LARGE SCALE GENOMIC DNA]</scope>
    <source>
        <strain evidence="10">ATCC 26659 / Pp 5 / PN500</strain>
    </source>
</reference>
<dbReference type="Pfam" id="PF08600">
    <property type="entry name" value="NuBaID_C"/>
    <property type="match status" value="1"/>
</dbReference>
<evidence type="ECO:0000313" key="9">
    <source>
        <dbReference type="EMBL" id="EFA81086.1"/>
    </source>
</evidence>
<dbReference type="AlphaFoldDB" id="D3BBQ3"/>
<organism evidence="9 10">
    <name type="scientific">Heterostelium pallidum (strain ATCC 26659 / Pp 5 / PN500)</name>
    <name type="common">Cellular slime mold</name>
    <name type="synonym">Polysphondylium pallidum</name>
    <dbReference type="NCBI Taxonomy" id="670386"/>
    <lineage>
        <taxon>Eukaryota</taxon>
        <taxon>Amoebozoa</taxon>
        <taxon>Evosea</taxon>
        <taxon>Eumycetozoa</taxon>
        <taxon>Dictyostelia</taxon>
        <taxon>Acytosteliales</taxon>
        <taxon>Acytosteliaceae</taxon>
        <taxon>Heterostelium</taxon>
    </lineage>
</organism>
<dbReference type="GO" id="GO:0008270">
    <property type="term" value="F:zinc ion binding"/>
    <property type="evidence" value="ECO:0007669"/>
    <property type="project" value="UniProtKB-KW"/>
</dbReference>
<feature type="region of interest" description="Disordered" evidence="6">
    <location>
        <begin position="479"/>
        <end position="518"/>
    </location>
</feature>
<dbReference type="FunCoup" id="D3BBQ3">
    <property type="interactions" value="629"/>
</dbReference>
<dbReference type="GO" id="GO:0005634">
    <property type="term" value="C:nucleus"/>
    <property type="evidence" value="ECO:0007669"/>
    <property type="project" value="UniProtKB-SubCell"/>
</dbReference>
<feature type="compositionally biased region" description="Low complexity" evidence="6">
    <location>
        <begin position="36"/>
        <end position="48"/>
    </location>
</feature>
<comment type="subcellular location">
    <subcellularLocation>
        <location evidence="1">Nucleus</location>
    </subcellularLocation>
</comment>
<dbReference type="STRING" id="670386.D3BBQ3"/>
<dbReference type="EMBL" id="ADBJ01000026">
    <property type="protein sequence ID" value="EFA81086.1"/>
    <property type="molecule type" value="Genomic_DNA"/>
</dbReference>
<feature type="region of interest" description="Disordered" evidence="6">
    <location>
        <begin position="336"/>
        <end position="388"/>
    </location>
</feature>
<dbReference type="PANTHER" id="PTHR15835">
    <property type="entry name" value="NUCLEAR-INTERACTING PARTNER OF ALK"/>
    <property type="match status" value="1"/>
</dbReference>
<dbReference type="RefSeq" id="XP_020433204.1">
    <property type="nucleotide sequence ID" value="XM_020576792.1"/>
</dbReference>
<feature type="compositionally biased region" description="Low complexity" evidence="6">
    <location>
        <begin position="339"/>
        <end position="359"/>
    </location>
</feature>
<feature type="compositionally biased region" description="Low complexity" evidence="6">
    <location>
        <begin position="249"/>
        <end position="281"/>
    </location>
</feature>
<evidence type="ECO:0000256" key="4">
    <source>
        <dbReference type="ARBA" id="ARBA00022833"/>
    </source>
</evidence>
<dbReference type="Pfam" id="PF07967">
    <property type="entry name" value="zf-C3HC"/>
    <property type="match status" value="1"/>
</dbReference>
<keyword evidence="5" id="KW-0539">Nucleus</keyword>
<keyword evidence="2" id="KW-0479">Metal-binding</keyword>
<feature type="region of interest" description="Disordered" evidence="6">
    <location>
        <begin position="249"/>
        <end position="282"/>
    </location>
</feature>
<sequence>MEDRIKKALNELDSATVIQTLSIPSQQTRELKAQQEHLQYQQQPQQQDYQHRPWSTDDYYFRVNTYSIGDKRIQDFALMVKSTGHRDTCPWKDNGCPTFYARLSNIPSLIQIESFQKRAQNIYNHLSNSILPLLDIEFWSNVQRKDKRNLLKALLSSSEITSDSGELKARISVILALCGWDYYSNNSNGNAADGSDHRDDNNHINIHCSYCQRVLGLWNFKSMNNNNSDISTVTIDDPFIQLYPNLQTQTTSTSHNNNNNNNNSSSTSTSLNVNNSLSSHTIGGRESTIDIQQQQQQQEEATVEDRKKVVFESLLSRSISSWSGSSSFISFKNLINPQSTTNTNTNTTPSLSTSTSTSNIQPVSSSSTIVDAQSSNNNVDEATLQQQQKEKEKEIQLKLQQQLQSEQRTKSDVGWSWGQRFVYHPTVSFNKAKDSIMNVSLSPIKEHRWFCPWVNDSKDEINDNNSSGNVQLHLQLNSINSSSGNTNNSSSSTSNTPTATTSATSTTSNNYQTSSQHTTTTSIKTSASGWENLLSIVVHNQFIPKSSFDIQKDGTLNRKLILPTTTSTTTTTNRVITNNTSNNVNLNNITI</sequence>
<evidence type="ECO:0000256" key="5">
    <source>
        <dbReference type="ARBA" id="ARBA00023242"/>
    </source>
</evidence>